<dbReference type="PANTHER" id="PTHR23044:SF61">
    <property type="entry name" value="3'-5' EXORIBONUCLEASE 1-RELATED"/>
    <property type="match status" value="1"/>
</dbReference>
<dbReference type="InterPro" id="IPR051274">
    <property type="entry name" value="3-5_Exoribonuclease"/>
</dbReference>
<accession>A0A8I1EA77</accession>
<evidence type="ECO:0000256" key="2">
    <source>
        <dbReference type="ARBA" id="ARBA00022801"/>
    </source>
</evidence>
<dbReference type="Gene3D" id="3.30.420.10">
    <property type="entry name" value="Ribonuclease H-like superfamily/Ribonuclease H"/>
    <property type="match status" value="1"/>
</dbReference>
<evidence type="ECO:0000256" key="3">
    <source>
        <dbReference type="ARBA" id="ARBA00022839"/>
    </source>
</evidence>
<evidence type="ECO:0000313" key="6">
    <source>
        <dbReference type="Proteomes" id="UP000637061"/>
    </source>
</evidence>
<dbReference type="Proteomes" id="UP000637061">
    <property type="component" value="Unassembled WGS sequence"/>
</dbReference>
<keyword evidence="3 5" id="KW-0269">Exonuclease</keyword>
<evidence type="ECO:0000313" key="5">
    <source>
        <dbReference type="EMBL" id="MBI6882689.1"/>
    </source>
</evidence>
<name>A0A8I1EA77_PSEPU</name>
<evidence type="ECO:0000259" key="4">
    <source>
        <dbReference type="SMART" id="SM00479"/>
    </source>
</evidence>
<dbReference type="CDD" id="cd06133">
    <property type="entry name" value="ERI-1_3'hExo_like"/>
    <property type="match status" value="1"/>
</dbReference>
<protein>
    <submittedName>
        <fullName evidence="5">Exonuclease domain-containing protein</fullName>
    </submittedName>
</protein>
<evidence type="ECO:0000256" key="1">
    <source>
        <dbReference type="ARBA" id="ARBA00022722"/>
    </source>
</evidence>
<dbReference type="InterPro" id="IPR047201">
    <property type="entry name" value="ERI-1_3'hExo-like"/>
</dbReference>
<reference evidence="5" key="1">
    <citation type="submission" date="2020-12" db="EMBL/GenBank/DDBJ databases">
        <title>Enhanced detection system for hospital associated transmission using whole genome sequencing surveillance.</title>
        <authorList>
            <person name="Harrison L.H."/>
            <person name="Van Tyne D."/>
            <person name="Marsh J.W."/>
            <person name="Griffith M.P."/>
            <person name="Snyder D.J."/>
            <person name="Cooper V.S."/>
            <person name="Mustapha M."/>
        </authorList>
    </citation>
    <scope>NUCLEOTIDE SEQUENCE</scope>
    <source>
        <strain evidence="5">PSB00042</strain>
    </source>
</reference>
<comment type="caution">
    <text evidence="5">The sequence shown here is derived from an EMBL/GenBank/DDBJ whole genome shotgun (WGS) entry which is preliminary data.</text>
</comment>
<dbReference type="AlphaFoldDB" id="A0A8I1EA77"/>
<sequence>MLVQHSTKVICWDMEMCCWDDKSRTGEIISIGLCELNLSNGEISREKHFYVKPMRDRVSNYCSDLTGITQKMVDRQGRPLQEVVSSFTKSFGTKKPYVAWGADAKYLAQQCYRSGFRSPLESTIDAGLLYRLKARSGSSIGLSQALLDSGIEFQGQAHNALNDAHNLARLISASSLL</sequence>
<keyword evidence="2" id="KW-0378">Hydrolase</keyword>
<feature type="domain" description="Exonuclease" evidence="4">
    <location>
        <begin position="8"/>
        <end position="174"/>
    </location>
</feature>
<organism evidence="5 6">
    <name type="scientific">Pseudomonas putida</name>
    <name type="common">Arthrobacter siderocapsulatus</name>
    <dbReference type="NCBI Taxonomy" id="303"/>
    <lineage>
        <taxon>Bacteria</taxon>
        <taxon>Pseudomonadati</taxon>
        <taxon>Pseudomonadota</taxon>
        <taxon>Gammaproteobacteria</taxon>
        <taxon>Pseudomonadales</taxon>
        <taxon>Pseudomonadaceae</taxon>
        <taxon>Pseudomonas</taxon>
    </lineage>
</organism>
<dbReference type="Pfam" id="PF00929">
    <property type="entry name" value="RNase_T"/>
    <property type="match status" value="1"/>
</dbReference>
<dbReference type="SUPFAM" id="SSF53098">
    <property type="entry name" value="Ribonuclease H-like"/>
    <property type="match status" value="1"/>
</dbReference>
<dbReference type="InterPro" id="IPR012337">
    <property type="entry name" value="RNaseH-like_sf"/>
</dbReference>
<dbReference type="InterPro" id="IPR036397">
    <property type="entry name" value="RNaseH_sf"/>
</dbReference>
<dbReference type="SMART" id="SM00479">
    <property type="entry name" value="EXOIII"/>
    <property type="match status" value="1"/>
</dbReference>
<dbReference type="EMBL" id="JAEHTE010000001">
    <property type="protein sequence ID" value="MBI6882689.1"/>
    <property type="molecule type" value="Genomic_DNA"/>
</dbReference>
<proteinExistence type="predicted"/>
<keyword evidence="1" id="KW-0540">Nuclease</keyword>
<dbReference type="InterPro" id="IPR013520">
    <property type="entry name" value="Ribonucl_H"/>
</dbReference>
<dbReference type="GO" id="GO:0006259">
    <property type="term" value="P:DNA metabolic process"/>
    <property type="evidence" value="ECO:0007669"/>
    <property type="project" value="UniProtKB-ARBA"/>
</dbReference>
<dbReference type="GO" id="GO:0000175">
    <property type="term" value="F:3'-5'-RNA exonuclease activity"/>
    <property type="evidence" value="ECO:0007669"/>
    <property type="project" value="InterPro"/>
</dbReference>
<gene>
    <name evidence="5" type="ORF">JEU22_02080</name>
</gene>
<dbReference type="PANTHER" id="PTHR23044">
    <property type="entry name" value="3'-5' EXONUCLEASE ERI1-RELATED"/>
    <property type="match status" value="1"/>
</dbReference>
<dbReference type="GO" id="GO:0003676">
    <property type="term" value="F:nucleic acid binding"/>
    <property type="evidence" value="ECO:0007669"/>
    <property type="project" value="InterPro"/>
</dbReference>